<dbReference type="SMART" id="SM00953">
    <property type="entry name" value="RES"/>
    <property type="match status" value="1"/>
</dbReference>
<comment type="caution">
    <text evidence="2">The sequence shown here is derived from an EMBL/GenBank/DDBJ whole genome shotgun (WGS) entry which is preliminary data.</text>
</comment>
<dbReference type="EMBL" id="JABFDN010000001">
    <property type="protein sequence ID" value="NPU63963.1"/>
    <property type="molecule type" value="Genomic_DNA"/>
</dbReference>
<evidence type="ECO:0000313" key="3">
    <source>
        <dbReference type="Proteomes" id="UP000886476"/>
    </source>
</evidence>
<protein>
    <submittedName>
        <fullName evidence="2">RES domain-containing protein</fullName>
    </submittedName>
</protein>
<name>A0ABX2C6R3_9BRAD</name>
<sequence length="172" mass="18855">MRFAGLAYRAHDPSWAFSPTSGEGARLKGGRFNPIGVPALYLGLTVETCALEMGHGFKHRFEPLTICCYDVDVENVVDLSSPRSRTAAAIRLARLKCSWGLELADGKEPQSWKVAVELIAAGAAGILVPSFANGATSKNLNLVLWKWSKRLPFKVTPYDPAGRLPKNRKSWK</sequence>
<gene>
    <name evidence="2" type="ORF">HL667_03025</name>
</gene>
<dbReference type="InterPro" id="IPR014914">
    <property type="entry name" value="RES_dom"/>
</dbReference>
<dbReference type="Pfam" id="PF08808">
    <property type="entry name" value="RES"/>
    <property type="match status" value="1"/>
</dbReference>
<proteinExistence type="predicted"/>
<evidence type="ECO:0000313" key="2">
    <source>
        <dbReference type="EMBL" id="NPU63963.1"/>
    </source>
</evidence>
<evidence type="ECO:0000259" key="1">
    <source>
        <dbReference type="SMART" id="SM00953"/>
    </source>
</evidence>
<reference evidence="2" key="1">
    <citation type="submission" date="2020-05" db="EMBL/GenBank/DDBJ databases">
        <title>Nod-independent and nitrogen-fixing Bradyrhizobium aeschynomene sp. nov. isolated from nodules of Aeschynomene indica.</title>
        <authorList>
            <person name="Zhang Z."/>
        </authorList>
    </citation>
    <scope>NUCLEOTIDE SEQUENCE</scope>
    <source>
        <strain evidence="2">83012</strain>
    </source>
</reference>
<feature type="domain" description="RES" evidence="1">
    <location>
        <begin position="19"/>
        <end position="158"/>
    </location>
</feature>
<keyword evidence="3" id="KW-1185">Reference proteome</keyword>
<accession>A0ABX2C6R3</accession>
<organism evidence="2 3">
    <name type="scientific">Bradyrhizobium aeschynomenes</name>
    <dbReference type="NCBI Taxonomy" id="2734909"/>
    <lineage>
        <taxon>Bacteria</taxon>
        <taxon>Pseudomonadati</taxon>
        <taxon>Pseudomonadota</taxon>
        <taxon>Alphaproteobacteria</taxon>
        <taxon>Hyphomicrobiales</taxon>
        <taxon>Nitrobacteraceae</taxon>
        <taxon>Bradyrhizobium</taxon>
    </lineage>
</organism>
<dbReference type="RefSeq" id="WP_172108846.1">
    <property type="nucleotide sequence ID" value="NZ_JABFDN010000001.1"/>
</dbReference>
<dbReference type="Proteomes" id="UP000886476">
    <property type="component" value="Unassembled WGS sequence"/>
</dbReference>